<feature type="transmembrane region" description="Helical" evidence="3">
    <location>
        <begin position="1033"/>
        <end position="1051"/>
    </location>
</feature>
<dbReference type="PROSITE" id="PS51125">
    <property type="entry name" value="NHL"/>
    <property type="match status" value="1"/>
</dbReference>
<gene>
    <name evidence="4" type="ORF">IFJ97_06830</name>
</gene>
<dbReference type="Pfam" id="PF01436">
    <property type="entry name" value="NHL"/>
    <property type="match status" value="1"/>
</dbReference>
<feature type="transmembrane region" description="Helical" evidence="3">
    <location>
        <begin position="1160"/>
        <end position="1183"/>
    </location>
</feature>
<feature type="transmembrane region" description="Helical" evidence="3">
    <location>
        <begin position="964"/>
        <end position="979"/>
    </location>
</feature>
<keyword evidence="3" id="KW-0812">Transmembrane</keyword>
<evidence type="ECO:0000313" key="4">
    <source>
        <dbReference type="EMBL" id="MBD3871053.1"/>
    </source>
</evidence>
<feature type="transmembrane region" description="Helical" evidence="3">
    <location>
        <begin position="231"/>
        <end position="248"/>
    </location>
</feature>
<comment type="caution">
    <text evidence="4">The sequence shown here is derived from an EMBL/GenBank/DDBJ whole genome shotgun (WGS) entry which is preliminary data.</text>
</comment>
<dbReference type="PANTHER" id="PTHR10790:SF51">
    <property type="entry name" value="TETRATRICOPEPTIDE REPEAT PROTEIN"/>
    <property type="match status" value="1"/>
</dbReference>
<evidence type="ECO:0000256" key="2">
    <source>
        <dbReference type="PROSITE-ProRule" id="PRU00504"/>
    </source>
</evidence>
<organism evidence="4 5">
    <name type="scientific">Candidatus Sulfomarinibacter kjeldsenii</name>
    <dbReference type="NCBI Taxonomy" id="2885994"/>
    <lineage>
        <taxon>Bacteria</taxon>
        <taxon>Pseudomonadati</taxon>
        <taxon>Acidobacteriota</taxon>
        <taxon>Thermoanaerobaculia</taxon>
        <taxon>Thermoanaerobaculales</taxon>
        <taxon>Candidatus Sulfomarinibacteraceae</taxon>
        <taxon>Candidatus Sulfomarinibacter</taxon>
    </lineage>
</organism>
<feature type="transmembrane region" description="Helical" evidence="3">
    <location>
        <begin position="650"/>
        <end position="672"/>
    </location>
</feature>
<feature type="transmembrane region" description="Helical" evidence="3">
    <location>
        <begin position="260"/>
        <end position="281"/>
    </location>
</feature>
<keyword evidence="3" id="KW-0472">Membrane</keyword>
<feature type="transmembrane region" description="Helical" evidence="3">
    <location>
        <begin position="855"/>
        <end position="876"/>
    </location>
</feature>
<dbReference type="InterPro" id="IPR011042">
    <property type="entry name" value="6-blade_b-propeller_TolB-like"/>
</dbReference>
<dbReference type="InterPro" id="IPR001258">
    <property type="entry name" value="NHL_repeat"/>
</dbReference>
<feature type="transmembrane region" description="Helical" evidence="3">
    <location>
        <begin position="82"/>
        <end position="103"/>
    </location>
</feature>
<sequence>MFRRRTLLLFLLAFVLRLLLQGWDAGTTSSSSHPDERQVGFVTERAEGWFADPGFYAYGSLHFQAVRATAAVLGLSDENRGIIVSGRVISLIASMLAIGLGWMLAYHAWGRRTGDLFILLAAWVPLDLQQSHFATVEAHHAVWVMAALAACFWLARGGRPIAAAVAGTAIGASLAVKIASLALGLPLVVAVLIAVRGRSVFAAVRLLAIAGATGITSFWLCQPWAFAHSRPPISIVVTALIAVAMIELANHKVGRTRTMLLVAVGFIAVVSFLQMAALVGIGGGTFVSKLGSVVLAGSALNPAYLEGIGREVAMVVGATDVAYVRIYAHTLPVLYPLRELALWGWGVLLVLAVIAGGSAGSWRLTKRWRQWIAGRFNDSSILLALLLAWLIPMALRLSTLQVKFMRYWEPLVVPAVLIASWWLVRLPRRLRRRAVIFVVAGTVMWGVAYTWAFIEPHPHRTASEWFGPMLADQQVVAFEHWDEHIALNLKNGVVDRAELPSYELPESDQKLALWTGALARSDWVVLTSNRVYRTVLANSDRFQETARLYRLLLSGEAGFEVMTKVRRGPRIFGLRWPVQRADESFLNYEFPQVVILRRVAEIDPEDLVERVSRPLPYLEQMGYVDLEKEFLSKVPAVPPLPSKVRQAFDLTIWIAVFCGLGLAFWVLLLPILRGWPDAGIGLALATGWIMPAWLMWMGSELGIWGISPATATWVYLTLLAAGACTAISRWSTIKMTLHRRRTGIITVLAVATAVGALFLVVRAWNPAIFWGEKPMDFSFLNSFLGALNWPPGEPWMAGMPLHYYYFGEVLAAYPMLVAGCSSGVGYNLISATIPALFAGVLAGIGLLLTRRKRPAIAASVLPLLVLLSGNLAWPWLVKTLRDGNIFDFWWATSRVIPGSAINEYPLWTSLFADVHGHFIAFPVLIATVAWGWLCVEANDRKWMVSAALCGVGAAAVVATNPWDLFILTTTLGVGVVVAARRPTQGLIRLGVAAAISVLAAAPFIVELVAGISAGAGERGLFLTDADFAPAWAILRHFGLFLIPLAILATVILGRRFWIVLPTAAIGVIAGLMFHSSAAALALSATAVFATVAIRSRDRLDRLGWSMAALGMLAVAACERFTLIDRMNTIFKVYNEVWVVLAFALAVALMRTHGRRLRILVAVWAPLQLIAIVNLPLGIAQGWMLPRITSPRPTLDGQAFLTSQDPQTWFLVRGLQGMARPGAVVAEAAGHYYSEFTRITMHTGLPSVLGWDWHLKQRGQSAVEIAARADDLEILYSGSNREKRRAVLDRYGVDWAVAARIDRSRYEITDEDPLGDIPGVQVIAERNGAVLYRVLQHGASGAQRHVPEDEPPPGTGLVGRLVDVSDEVVRSIVLDDSGATAILRGGSIVEFDLEAQRDDVLEAPPCEPTTVARHNDEPWVSCLDESLWRYTQRRWMSVGRVSGAGRVVADERVWAWGPRGLWLHLGAADWRQVFSGRVTAAAASGMRIAWSEGSRIWVGRGAEPQKVGDDLDGVRAISWQGEVLWVLGSSGLYRTGSVALPWQKILDNTDDLVALAGSQSRLWLIRDDGTVFEPDRPHCPSPWTSPPSSQAGSLREPRGIAVSPAGWFAVTDTLNHRILWYSDDGRCLDSVGSEGSGPREFHEPSGIAIGRDGSLAVADTWNGRIQVLRPNGVTEVFGRNLFGPRDLLWAPDGSLLVSDTGNRKLLRFVPPEWNDVTVARLPGPPVGLAWAGGLIAVAVPAEGALLLVDGSTGDVARRIELRCWNTHDQQEGYLALLPSGNIVASSPHFGELWIVDPTEEEPQRLLQDGLPGVTSISLTPAGDLIASLTWEHRLVRVPLDE</sequence>
<feature type="transmembrane region" description="Helical" evidence="3">
    <location>
        <begin position="914"/>
        <end position="935"/>
    </location>
</feature>
<feature type="transmembrane region" description="Helical" evidence="3">
    <location>
        <begin position="679"/>
        <end position="698"/>
    </location>
</feature>
<feature type="repeat" description="NHL" evidence="2">
    <location>
        <begin position="1627"/>
        <end position="1670"/>
    </location>
</feature>
<feature type="transmembrane region" description="Helical" evidence="3">
    <location>
        <begin position="206"/>
        <end position="225"/>
    </location>
</feature>
<dbReference type="CDD" id="cd05819">
    <property type="entry name" value="NHL"/>
    <property type="match status" value="1"/>
</dbReference>
<feature type="transmembrane region" description="Helical" evidence="3">
    <location>
        <begin position="942"/>
        <end position="958"/>
    </location>
</feature>
<dbReference type="Proteomes" id="UP000598633">
    <property type="component" value="Unassembled WGS sequence"/>
</dbReference>
<feature type="transmembrane region" description="Helical" evidence="3">
    <location>
        <begin position="161"/>
        <end position="194"/>
    </location>
</feature>
<dbReference type="EMBL" id="JACXWA010000111">
    <property type="protein sequence ID" value="MBD3871053.1"/>
    <property type="molecule type" value="Genomic_DNA"/>
</dbReference>
<feature type="transmembrane region" description="Helical" evidence="3">
    <location>
        <begin position="376"/>
        <end position="395"/>
    </location>
</feature>
<dbReference type="Gene3D" id="2.120.10.30">
    <property type="entry name" value="TolB, C-terminal domain"/>
    <property type="match status" value="1"/>
</dbReference>
<name>A0A8J7CNR7_9BACT</name>
<feature type="transmembrane region" description="Helical" evidence="3">
    <location>
        <begin position="342"/>
        <end position="364"/>
    </location>
</feature>
<keyword evidence="3" id="KW-1133">Transmembrane helix</keyword>
<feature type="transmembrane region" description="Helical" evidence="3">
    <location>
        <begin position="742"/>
        <end position="764"/>
    </location>
</feature>
<dbReference type="SUPFAM" id="SSF75011">
    <property type="entry name" value="3-carboxy-cis,cis-mucoante lactonizing enzyme"/>
    <property type="match status" value="1"/>
</dbReference>
<dbReference type="SUPFAM" id="SSF101898">
    <property type="entry name" value="NHL repeat"/>
    <property type="match status" value="1"/>
</dbReference>
<protein>
    <recommendedName>
        <fullName evidence="6">Glycosyltransferase RgtA/B/C/D-like domain-containing protein</fullName>
    </recommendedName>
</protein>
<feature type="transmembrane region" description="Helical" evidence="3">
    <location>
        <begin position="710"/>
        <end position="730"/>
    </location>
</feature>
<proteinExistence type="predicted"/>
<dbReference type="PANTHER" id="PTHR10790">
    <property type="entry name" value="TPR-DOMAIN CONTAINING PROTEIN"/>
    <property type="match status" value="1"/>
</dbReference>
<dbReference type="Pfam" id="PF10060">
    <property type="entry name" value="DUF2298"/>
    <property type="match status" value="1"/>
</dbReference>
<feature type="transmembrane region" description="Helical" evidence="3">
    <location>
        <begin position="436"/>
        <end position="454"/>
    </location>
</feature>
<evidence type="ECO:0000313" key="5">
    <source>
        <dbReference type="Proteomes" id="UP000598633"/>
    </source>
</evidence>
<evidence type="ECO:0000256" key="3">
    <source>
        <dbReference type="SAM" id="Phobius"/>
    </source>
</evidence>
<feature type="transmembrane region" description="Helical" evidence="3">
    <location>
        <begin position="1102"/>
        <end position="1122"/>
    </location>
</feature>
<dbReference type="NCBIfam" id="TIGR03662">
    <property type="entry name" value="Chlor_Arch_YYY"/>
    <property type="match status" value="1"/>
</dbReference>
<accession>A0A8J7CNR7</accession>
<feature type="transmembrane region" description="Helical" evidence="3">
    <location>
        <begin position="138"/>
        <end position="155"/>
    </location>
</feature>
<keyword evidence="1" id="KW-0677">Repeat</keyword>
<reference evidence="4 5" key="1">
    <citation type="submission" date="2020-08" db="EMBL/GenBank/DDBJ databases">
        <title>Acidobacteriota in marine sediments use diverse sulfur dissimilation pathways.</title>
        <authorList>
            <person name="Wasmund K."/>
        </authorList>
    </citation>
    <scope>NUCLEOTIDE SEQUENCE [LARGE SCALE GENOMIC DNA]</scope>
    <source>
        <strain evidence="4">MAG AM3-A</strain>
    </source>
</reference>
<feature type="transmembrane region" description="Helical" evidence="3">
    <location>
        <begin position="824"/>
        <end position="848"/>
    </location>
</feature>
<evidence type="ECO:0008006" key="6">
    <source>
        <dbReference type="Google" id="ProtNLM"/>
    </source>
</evidence>
<evidence type="ECO:0000256" key="1">
    <source>
        <dbReference type="ARBA" id="ARBA00022737"/>
    </source>
</evidence>
<dbReference type="InterPro" id="IPR018746">
    <property type="entry name" value="DUF2298"/>
</dbReference>
<feature type="transmembrane region" description="Helical" evidence="3">
    <location>
        <begin position="991"/>
        <end position="1013"/>
    </location>
</feature>
<feature type="transmembrane region" description="Helical" evidence="3">
    <location>
        <begin position="407"/>
        <end position="424"/>
    </location>
</feature>